<keyword evidence="2" id="KW-0472">Membrane</keyword>
<dbReference type="OrthoDB" id="405906at2759"/>
<dbReference type="PANTHER" id="PTHR37013:SF3">
    <property type="entry name" value="INTEGRAL MEMBRANE PROTEIN (AFU_ORTHOLOGUE AFUA_1G05950)"/>
    <property type="match status" value="1"/>
</dbReference>
<evidence type="ECO:0000259" key="3">
    <source>
        <dbReference type="Pfam" id="PF24802"/>
    </source>
</evidence>
<evidence type="ECO:0000256" key="1">
    <source>
        <dbReference type="SAM" id="MobiDB-lite"/>
    </source>
</evidence>
<dbReference type="Proteomes" id="UP001138500">
    <property type="component" value="Unassembled WGS sequence"/>
</dbReference>
<reference evidence="4 5" key="1">
    <citation type="journal article" date="2018" name="IMA Fungus">
        <title>IMA Genome-F 10: Nine draft genome sequences of Claviceps purpurea s.lat., including C. arundinis, C. humidiphila, and C. cf. spartinae, pseudomolecules for the pitch canker pathogen Fusarium circinatum, draft genome of Davidsoniella eucalypti, Grosmannia galeiformis, Quambalaria eucalypti, and Teratosphaeria destructans.</title>
        <authorList>
            <person name="Wingfield B.D."/>
            <person name="Liu M."/>
            <person name="Nguyen H.D."/>
            <person name="Lane F.A."/>
            <person name="Morgan S.W."/>
            <person name="De Vos L."/>
            <person name="Wilken P.M."/>
            <person name="Duong T.A."/>
            <person name="Aylward J."/>
            <person name="Coetzee M.P."/>
            <person name="Dadej K."/>
            <person name="De Beer Z.W."/>
            <person name="Findlay W."/>
            <person name="Havenga M."/>
            <person name="Kolarik M."/>
            <person name="Menzies J.G."/>
            <person name="Naidoo K."/>
            <person name="Pochopski O."/>
            <person name="Shoukouhi P."/>
            <person name="Santana Q.C."/>
            <person name="Seifert K.A."/>
            <person name="Soal N."/>
            <person name="Steenkamp E.T."/>
            <person name="Tatham C.T."/>
            <person name="van der Nest M.A."/>
            <person name="Wingfield M.J."/>
        </authorList>
    </citation>
    <scope>NUCLEOTIDE SEQUENCE [LARGE SCALE GENOMIC DNA]</scope>
    <source>
        <strain evidence="4">CMW44962</strain>
    </source>
</reference>
<comment type="caution">
    <text evidence="4">The sequence shown here is derived from an EMBL/GenBank/DDBJ whole genome shotgun (WGS) entry which is preliminary data.</text>
</comment>
<proteinExistence type="predicted"/>
<feature type="transmembrane region" description="Helical" evidence="2">
    <location>
        <begin position="195"/>
        <end position="217"/>
    </location>
</feature>
<evidence type="ECO:0000313" key="5">
    <source>
        <dbReference type="Proteomes" id="UP001138500"/>
    </source>
</evidence>
<evidence type="ECO:0000313" key="4">
    <source>
        <dbReference type="EMBL" id="KAH9831913.1"/>
    </source>
</evidence>
<keyword evidence="5" id="KW-1185">Reference proteome</keyword>
<keyword evidence="2" id="KW-1133">Transmembrane helix</keyword>
<dbReference type="Pfam" id="PF24802">
    <property type="entry name" value="DUF7703"/>
    <property type="match status" value="1"/>
</dbReference>
<reference evidence="4 5" key="2">
    <citation type="journal article" date="2021" name="Curr. Genet.">
        <title>Genetic response to nitrogen starvation in the aggressive Eucalyptus foliar pathogen Teratosphaeria destructans.</title>
        <authorList>
            <person name="Havenga M."/>
            <person name="Wingfield B.D."/>
            <person name="Wingfield M.J."/>
            <person name="Dreyer L.L."/>
            <person name="Roets F."/>
            <person name="Aylward J."/>
        </authorList>
    </citation>
    <scope>NUCLEOTIDE SEQUENCE [LARGE SCALE GENOMIC DNA]</scope>
    <source>
        <strain evidence="4">CMW44962</strain>
    </source>
</reference>
<gene>
    <name evidence="4" type="ORF">Tdes44962_MAKER08859</name>
</gene>
<feature type="transmembrane region" description="Helical" evidence="2">
    <location>
        <begin position="229"/>
        <end position="249"/>
    </location>
</feature>
<feature type="domain" description="DUF7703" evidence="3">
    <location>
        <begin position="35"/>
        <end position="282"/>
    </location>
</feature>
<feature type="transmembrane region" description="Helical" evidence="2">
    <location>
        <begin position="29"/>
        <end position="56"/>
    </location>
</feature>
<feature type="region of interest" description="Disordered" evidence="1">
    <location>
        <begin position="355"/>
        <end position="391"/>
    </location>
</feature>
<protein>
    <submittedName>
        <fullName evidence="4">Integral membrane protein</fullName>
    </submittedName>
</protein>
<sequence>MAGPYIWGASDLSTLLNVVLTDRRGLERALYAVHILIRGLTTYNAFLVIVMVFYTFTRYRGMYFWSMILSAFGCVPTQYGYWMSVALGNGNFICKPNALTSFYLERVLKEALLDAGYTVYLLGWWLMVTGQACVLWSRLHLVLHGSRGYTILQWTKWMIIGNIFLLHVPSTILLLCPSEIQDVDAAYRVVTKIQIIGFLLQETTLSSIYIVEAIKVLRSPSRPRTLSGLSQLIAINAIIIVMDLILLSIEMASLHTWQVLIKPLIYSTKLLLEFTILGKIVQIIGGNRLSEDPRRQAAGPFSVARKDTSDRKNADNLANMVHEPSKITIPSKALGVGRARSQTFRGNASDVELDAAQSGHEDNIGNLPSCSSVESPETSLTTQHSPSECVV</sequence>
<dbReference type="InterPro" id="IPR056120">
    <property type="entry name" value="DUF7703"/>
</dbReference>
<feature type="compositionally biased region" description="Polar residues" evidence="1">
    <location>
        <begin position="366"/>
        <end position="391"/>
    </location>
</feature>
<name>A0A9W7SVM6_9PEZI</name>
<feature type="transmembrane region" description="Helical" evidence="2">
    <location>
        <begin position="63"/>
        <end position="82"/>
    </location>
</feature>
<keyword evidence="2" id="KW-0812">Transmembrane</keyword>
<dbReference type="AlphaFoldDB" id="A0A9W7SVM6"/>
<feature type="transmembrane region" description="Helical" evidence="2">
    <location>
        <begin position="157"/>
        <end position="175"/>
    </location>
</feature>
<accession>A0A9W7SVM6</accession>
<evidence type="ECO:0000256" key="2">
    <source>
        <dbReference type="SAM" id="Phobius"/>
    </source>
</evidence>
<organism evidence="4 5">
    <name type="scientific">Teratosphaeria destructans</name>
    <dbReference type="NCBI Taxonomy" id="418781"/>
    <lineage>
        <taxon>Eukaryota</taxon>
        <taxon>Fungi</taxon>
        <taxon>Dikarya</taxon>
        <taxon>Ascomycota</taxon>
        <taxon>Pezizomycotina</taxon>
        <taxon>Dothideomycetes</taxon>
        <taxon>Dothideomycetidae</taxon>
        <taxon>Mycosphaerellales</taxon>
        <taxon>Teratosphaeriaceae</taxon>
        <taxon>Teratosphaeria</taxon>
    </lineage>
</organism>
<dbReference type="EMBL" id="RIBY02001147">
    <property type="protein sequence ID" value="KAH9831913.1"/>
    <property type="molecule type" value="Genomic_DNA"/>
</dbReference>
<feature type="transmembrane region" description="Helical" evidence="2">
    <location>
        <begin position="117"/>
        <end position="136"/>
    </location>
</feature>
<dbReference type="PANTHER" id="PTHR37013">
    <property type="entry name" value="INTEGRAL MEMBRANE PROTEIN (AFU_ORTHOLOGUE AFUA_1G05950)-RELATED"/>
    <property type="match status" value="1"/>
</dbReference>